<accession>C2XU66</accession>
<dbReference type="EMBL" id="ACMP01000068">
    <property type="protein sequence ID" value="EEL70783.1"/>
    <property type="molecule type" value="Genomic_DNA"/>
</dbReference>
<proteinExistence type="predicted"/>
<gene>
    <name evidence="1" type="ORF">bcere0026_22370</name>
</gene>
<evidence type="ECO:0000313" key="1">
    <source>
        <dbReference type="EMBL" id="EEL70783.1"/>
    </source>
</evidence>
<comment type="caution">
    <text evidence="1">The sequence shown here is derived from an EMBL/GenBank/DDBJ whole genome shotgun (WGS) entry which is preliminary data.</text>
</comment>
<organism evidence="1">
    <name type="scientific">Bacillus mycoides</name>
    <dbReference type="NCBI Taxonomy" id="1405"/>
    <lineage>
        <taxon>Bacteria</taxon>
        <taxon>Bacillati</taxon>
        <taxon>Bacillota</taxon>
        <taxon>Bacilli</taxon>
        <taxon>Bacillales</taxon>
        <taxon>Bacillaceae</taxon>
        <taxon>Bacillus</taxon>
        <taxon>Bacillus cereus group</taxon>
    </lineage>
</organism>
<protein>
    <recommendedName>
        <fullName evidence="2">DUF4062 domain-containing protein</fullName>
    </recommendedName>
</protein>
<dbReference type="HOGENOM" id="CLU_1493123_0_0_9"/>
<reference evidence="1" key="1">
    <citation type="journal article" date="2012" name="Genome Res.">
        <title>Genomic characterization of the Bacillus cereus sensu lato species: Backdrop to the evolution of Bacillus anthracis.</title>
        <authorList>
            <person name="Zwick M.E."/>
            <person name="Joseph S.J."/>
            <person name="Didelot X."/>
            <person name="Chen P.E."/>
            <person name="Bishop-Lilly K.A."/>
            <person name="Stewart A.C."/>
            <person name="Willner K."/>
            <person name="Nolan N."/>
            <person name="Lentz S."/>
            <person name="Thomason M.K."/>
            <person name="Sozhamannan S."/>
            <person name="Mateczun A.J."/>
            <person name="Du L."/>
            <person name="Read T.D."/>
        </authorList>
    </citation>
    <scope>NUCLEOTIDE SEQUENCE [LARGE SCALE GENOMIC DNA]</scope>
    <source>
        <strain evidence="1">AH603</strain>
    </source>
</reference>
<name>C2XU66_BACMY</name>
<evidence type="ECO:0008006" key="2">
    <source>
        <dbReference type="Google" id="ProtNLM"/>
    </source>
</evidence>
<sequence>MATAYQVLIASPSDVSEQRKKVPEILNKWNTLNSAYYEVVFLPIKWETHTIPEMGDRPQAIINKQIVDNSDILVGTFWTKLGSHTGVAESGTVEEIQEFMKKDKKVMLYFSSAPVVPDSIDFDQYQKLKVFKEECQQKGLYDSYSSLEEFEEKLYNHLTSFAQSQKNKKKRNNQ</sequence>
<dbReference type="Proteomes" id="UP000001753">
    <property type="component" value="Chromosome"/>
</dbReference>
<dbReference type="AlphaFoldDB" id="C2XU66"/>